<keyword evidence="3" id="KW-1185">Reference proteome</keyword>
<proteinExistence type="predicted"/>
<accession>A0AA39W676</accession>
<evidence type="ECO:0000313" key="3">
    <source>
        <dbReference type="Proteomes" id="UP001168877"/>
    </source>
</evidence>
<dbReference type="Pfam" id="PF07727">
    <property type="entry name" value="RVT_2"/>
    <property type="match status" value="1"/>
</dbReference>
<dbReference type="PANTHER" id="PTHR47481:SF31">
    <property type="entry name" value="OS01G0873500 PROTEIN"/>
    <property type="match status" value="1"/>
</dbReference>
<reference evidence="2" key="2">
    <citation type="submission" date="2023-06" db="EMBL/GenBank/DDBJ databases">
        <authorList>
            <person name="Swenson N.G."/>
            <person name="Wegrzyn J.L."/>
            <person name="Mcevoy S.L."/>
        </authorList>
    </citation>
    <scope>NUCLEOTIDE SEQUENCE</scope>
    <source>
        <strain evidence="2">NS2018</strain>
        <tissue evidence="2">Leaf</tissue>
    </source>
</reference>
<protein>
    <recommendedName>
        <fullName evidence="1">Reverse transcriptase Ty1/copia-type domain-containing protein</fullName>
    </recommendedName>
</protein>
<evidence type="ECO:0000313" key="2">
    <source>
        <dbReference type="EMBL" id="KAK0605247.1"/>
    </source>
</evidence>
<dbReference type="InterPro" id="IPR013103">
    <property type="entry name" value="RVT_2"/>
</dbReference>
<gene>
    <name evidence="2" type="ORF">LWI29_024597</name>
</gene>
<dbReference type="SUPFAM" id="SSF56672">
    <property type="entry name" value="DNA/RNA polymerases"/>
    <property type="match status" value="1"/>
</dbReference>
<evidence type="ECO:0000259" key="1">
    <source>
        <dbReference type="Pfam" id="PF07727"/>
    </source>
</evidence>
<dbReference type="PANTHER" id="PTHR47481">
    <property type="match status" value="1"/>
</dbReference>
<comment type="caution">
    <text evidence="2">The sequence shown here is derived from an EMBL/GenBank/DDBJ whole genome shotgun (WGS) entry which is preliminary data.</text>
</comment>
<dbReference type="Proteomes" id="UP001168877">
    <property type="component" value="Unassembled WGS sequence"/>
</dbReference>
<dbReference type="InterPro" id="IPR043502">
    <property type="entry name" value="DNA/RNA_pol_sf"/>
</dbReference>
<dbReference type="EMBL" id="JAUESC010000002">
    <property type="protein sequence ID" value="KAK0605247.1"/>
    <property type="molecule type" value="Genomic_DNA"/>
</dbReference>
<name>A0AA39W676_ACESA</name>
<organism evidence="2 3">
    <name type="scientific">Acer saccharum</name>
    <name type="common">Sugar maple</name>
    <dbReference type="NCBI Taxonomy" id="4024"/>
    <lineage>
        <taxon>Eukaryota</taxon>
        <taxon>Viridiplantae</taxon>
        <taxon>Streptophyta</taxon>
        <taxon>Embryophyta</taxon>
        <taxon>Tracheophyta</taxon>
        <taxon>Spermatophyta</taxon>
        <taxon>Magnoliopsida</taxon>
        <taxon>eudicotyledons</taxon>
        <taxon>Gunneridae</taxon>
        <taxon>Pentapetalae</taxon>
        <taxon>rosids</taxon>
        <taxon>malvids</taxon>
        <taxon>Sapindales</taxon>
        <taxon>Sapindaceae</taxon>
        <taxon>Hippocastanoideae</taxon>
        <taxon>Acereae</taxon>
        <taxon>Acer</taxon>
    </lineage>
</organism>
<dbReference type="Pfam" id="PF14223">
    <property type="entry name" value="Retrotran_gag_2"/>
    <property type="match status" value="1"/>
</dbReference>
<sequence length="457" mass="50472">MEGSSIKFVTVSFKHSISVKLDIGDFLLWRQQVVVAIKGHKLQKFVLNGLSSIPLKFLSTTNEVKGQNTKKGDLTINDYLLRIKNPVDQLASIRYFLSTSDHITAIFVGLSSEYDTFVVSMSSHKDAYTVAKIESLLLAQESRIEKNLKTLDSALPNVVNVATRSSNQNRRSYSNFTPGSSNNFRPSFNSNSNFQFGCGGNQFQPNRGGFNGGPAFSNYEPTQFGGSSISGSPQMTTQLAAYMATPESVCDSSWYSDSGATNHITHDTANLINRADYTGHDRVHIGNGQVYVDDILVTGSDSAAVTKLVSQLNTAFALKDLGIINYFLGVQVHKTSEGLHLSQSKYILDLLCKVKMQFANSLNTPMTGGEKLSRYGSDPIEDVQLYRSVVGALQHATITRPKISYSVNHVCQFMQEPLQSHWKTVKRILRYLKGTLDYGLHLKVSSKLDITGFRDAD</sequence>
<feature type="domain" description="Reverse transcriptase Ty1/copia-type" evidence="1">
    <location>
        <begin position="276"/>
        <end position="367"/>
    </location>
</feature>
<reference evidence="2" key="1">
    <citation type="journal article" date="2022" name="Plant J.">
        <title>Strategies of tolerance reflected in two North American maple genomes.</title>
        <authorList>
            <person name="McEvoy S.L."/>
            <person name="Sezen U.U."/>
            <person name="Trouern-Trend A."/>
            <person name="McMahon S.M."/>
            <person name="Schaberg P.G."/>
            <person name="Yang J."/>
            <person name="Wegrzyn J.L."/>
            <person name="Swenson N.G."/>
        </authorList>
    </citation>
    <scope>NUCLEOTIDE SEQUENCE</scope>
    <source>
        <strain evidence="2">NS2018</strain>
    </source>
</reference>
<dbReference type="AlphaFoldDB" id="A0AA39W676"/>